<evidence type="ECO:0000256" key="1">
    <source>
        <dbReference type="SAM" id="SignalP"/>
    </source>
</evidence>
<organism evidence="2 3">
    <name type="scientific">Eimeria maxima</name>
    <name type="common">Coccidian parasite</name>
    <dbReference type="NCBI Taxonomy" id="5804"/>
    <lineage>
        <taxon>Eukaryota</taxon>
        <taxon>Sar</taxon>
        <taxon>Alveolata</taxon>
        <taxon>Apicomplexa</taxon>
        <taxon>Conoidasida</taxon>
        <taxon>Coccidia</taxon>
        <taxon>Eucoccidiorida</taxon>
        <taxon>Eimeriorina</taxon>
        <taxon>Eimeriidae</taxon>
        <taxon>Eimeria</taxon>
    </lineage>
</organism>
<evidence type="ECO:0000313" key="2">
    <source>
        <dbReference type="EMBL" id="CDJ60815.1"/>
    </source>
</evidence>
<gene>
    <name evidence="2" type="ORF">EMWEY_00008040</name>
</gene>
<dbReference type="AlphaFoldDB" id="U6MGP1"/>
<reference evidence="2" key="2">
    <citation type="submission" date="2013-10" db="EMBL/GenBank/DDBJ databases">
        <authorList>
            <person name="Aslett M."/>
        </authorList>
    </citation>
    <scope>NUCLEOTIDE SEQUENCE [LARGE SCALE GENOMIC DNA]</scope>
    <source>
        <strain evidence="2">Weybridge</strain>
    </source>
</reference>
<sequence>MAPLALISVGGLSLLLGQVMGDTISSPLSCLEQMNKVREAAGLPKFVENTQLLPSEAPKTPDDFWEKLCAKVRGDPATEAVGSAPQGTYAFYPTSEDAGNCTAAVEFWEGGFSLFNDKLPEKYIASSPNTYSNQRAVSFVALFNPKPDASVHCTFAKCPKTAPEPDLGGRRRLAAETLNSVICITSPEALVNEQAPFSEDVWNKITAALTGGVKAVGPTALIALAALALSASVLI</sequence>
<dbReference type="GeneID" id="25334790"/>
<feature type="signal peptide" evidence="1">
    <location>
        <begin position="1"/>
        <end position="21"/>
    </location>
</feature>
<keyword evidence="3" id="KW-1185">Reference proteome</keyword>
<keyword evidence="1" id="KW-0732">Signal</keyword>
<dbReference type="InterPro" id="IPR021288">
    <property type="entry name" value="Surface_antigen"/>
</dbReference>
<protein>
    <submittedName>
        <fullName evidence="2">SAG family member</fullName>
    </submittedName>
</protein>
<dbReference type="Proteomes" id="UP000030763">
    <property type="component" value="Unassembled WGS sequence"/>
</dbReference>
<dbReference type="VEuPathDB" id="ToxoDB:EMWEY_00008040"/>
<reference evidence="2" key="1">
    <citation type="submission" date="2013-10" db="EMBL/GenBank/DDBJ databases">
        <title>Genomic analysis of the causative agents of coccidiosis in chickens.</title>
        <authorList>
            <person name="Reid A.J."/>
            <person name="Blake D."/>
            <person name="Billington K."/>
            <person name="Browne H."/>
            <person name="Dunn M."/>
            <person name="Hung S."/>
            <person name="Kawahara F."/>
            <person name="Miranda-Saavedra D."/>
            <person name="Mourier T."/>
            <person name="Nagra H."/>
            <person name="Otto T.D."/>
            <person name="Rawlings N."/>
            <person name="Sanchez A."/>
            <person name="Sanders M."/>
            <person name="Subramaniam C."/>
            <person name="Tay Y."/>
            <person name="Dear P."/>
            <person name="Doerig C."/>
            <person name="Gruber A."/>
            <person name="Parkinson J."/>
            <person name="Shirley M."/>
            <person name="Wan K.L."/>
            <person name="Berriman M."/>
            <person name="Tomley F."/>
            <person name="Pain A."/>
        </authorList>
    </citation>
    <scope>NUCLEOTIDE SEQUENCE [LARGE SCALE GENOMIC DNA]</scope>
    <source>
        <strain evidence="2">Weybridge</strain>
    </source>
</reference>
<dbReference type="OMA" id="VICITSP"/>
<proteinExistence type="predicted"/>
<dbReference type="EMBL" id="HG721934">
    <property type="protein sequence ID" value="CDJ60815.1"/>
    <property type="molecule type" value="Genomic_DNA"/>
</dbReference>
<feature type="chain" id="PRO_5004676220" evidence="1">
    <location>
        <begin position="22"/>
        <end position="235"/>
    </location>
</feature>
<dbReference type="RefSeq" id="XP_013337465.1">
    <property type="nucleotide sequence ID" value="XM_013482011.1"/>
</dbReference>
<dbReference type="Pfam" id="PF11054">
    <property type="entry name" value="Surface_antigen"/>
    <property type="match status" value="1"/>
</dbReference>
<accession>U6MGP1</accession>
<evidence type="ECO:0000313" key="3">
    <source>
        <dbReference type="Proteomes" id="UP000030763"/>
    </source>
</evidence>
<name>U6MGP1_EIMMA</name>
<dbReference type="OrthoDB" id="346254at2759"/>